<evidence type="ECO:0000313" key="4">
    <source>
        <dbReference type="EMBL" id="BDD00642.1"/>
    </source>
</evidence>
<keyword evidence="2" id="KW-0326">Glycosidase</keyword>
<dbReference type="Proteomes" id="UP001354989">
    <property type="component" value="Plasmid pPP1"/>
</dbReference>
<name>A0ABM7VI32_9BACT</name>
<reference evidence="4 5" key="1">
    <citation type="submission" date="2021-12" db="EMBL/GenBank/DDBJ databases">
        <title>Genome sequencing of bacteria with rrn-lacking chromosome and rrn-plasmid.</title>
        <authorList>
            <person name="Anda M."/>
            <person name="Iwasaki W."/>
        </authorList>
    </citation>
    <scope>NUCLEOTIDE SEQUENCE [LARGE SCALE GENOMIC DNA]</scope>
    <source>
        <strain evidence="4 5">NBRC 101262</strain>
        <plasmid evidence="4 5">pPP1</plasmid>
    </source>
</reference>
<geneLocation type="plasmid" evidence="4 5">
    <name>pPP1</name>
</geneLocation>
<dbReference type="InterPro" id="IPR036452">
    <property type="entry name" value="Ribo_hydro-like"/>
</dbReference>
<dbReference type="PANTHER" id="PTHR12304">
    <property type="entry name" value="INOSINE-URIDINE PREFERRING NUCLEOSIDE HYDROLASE"/>
    <property type="match status" value="1"/>
</dbReference>
<keyword evidence="4" id="KW-0614">Plasmid</keyword>
<dbReference type="InterPro" id="IPR023186">
    <property type="entry name" value="IUNH"/>
</dbReference>
<dbReference type="Pfam" id="PF01156">
    <property type="entry name" value="IU_nuc_hydro"/>
    <property type="match status" value="1"/>
</dbReference>
<proteinExistence type="predicted"/>
<evidence type="ECO:0000256" key="2">
    <source>
        <dbReference type="ARBA" id="ARBA00023295"/>
    </source>
</evidence>
<keyword evidence="1" id="KW-0378">Hydrolase</keyword>
<dbReference type="RefSeq" id="WP_338398467.1">
    <property type="nucleotide sequence ID" value="NZ_AP025293.1"/>
</dbReference>
<evidence type="ECO:0000256" key="1">
    <source>
        <dbReference type="ARBA" id="ARBA00022801"/>
    </source>
</evidence>
<dbReference type="SUPFAM" id="SSF53590">
    <property type="entry name" value="Nucleoside hydrolase"/>
    <property type="match status" value="1"/>
</dbReference>
<accession>A0ABM7VI32</accession>
<gene>
    <name evidence="4" type="ORF">PEPS_29220</name>
</gene>
<feature type="domain" description="Inosine/uridine-preferring nucleoside hydrolase" evidence="3">
    <location>
        <begin position="24"/>
        <end position="282"/>
    </location>
</feature>
<protein>
    <recommendedName>
        <fullName evidence="3">Inosine/uridine-preferring nucleoside hydrolase domain-containing protein</fullName>
    </recommendedName>
</protein>
<dbReference type="InterPro" id="IPR001910">
    <property type="entry name" value="Inosine/uridine_hydrolase_dom"/>
</dbReference>
<evidence type="ECO:0000259" key="3">
    <source>
        <dbReference type="Pfam" id="PF01156"/>
    </source>
</evidence>
<dbReference type="EMBL" id="AP025293">
    <property type="protein sequence ID" value="BDD00642.1"/>
    <property type="molecule type" value="Genomic_DNA"/>
</dbReference>
<sequence>MKRLLFLLFPFFVTSLYGQSSRYILDADTGNEMDDYYAIVRALVEPDFDVIGLNSAQYDAVKIFQDSVWNGEPVKEFSSVKVSQQLNETILATLDRSELPHPLGSSTIFGYAWGYYKGARIPQSAASDFIIAEARKHSPENRLNVITIGASTNVAAAIAKAPEIADRLCVYLLGTQYNPETKIWNKSEFNIRNDLNAFDFIMNNQELEVYVMSIKVIRQLVLQRKESQQRLRAYHHPTTDLLADVWDHIHAGKDRIMWDLGLVEAIIHPEFAKIETHPAPPENKRKTVKVYTHCNVQAMEDDFWNSLDAYFKNH</sequence>
<organism evidence="4 5">
    <name type="scientific">Persicobacter psychrovividus</name>
    <dbReference type="NCBI Taxonomy" id="387638"/>
    <lineage>
        <taxon>Bacteria</taxon>
        <taxon>Pseudomonadati</taxon>
        <taxon>Bacteroidota</taxon>
        <taxon>Cytophagia</taxon>
        <taxon>Cytophagales</taxon>
        <taxon>Persicobacteraceae</taxon>
        <taxon>Persicobacter</taxon>
    </lineage>
</organism>
<evidence type="ECO:0000313" key="5">
    <source>
        <dbReference type="Proteomes" id="UP001354989"/>
    </source>
</evidence>
<dbReference type="Gene3D" id="3.90.245.10">
    <property type="entry name" value="Ribonucleoside hydrolase-like"/>
    <property type="match status" value="1"/>
</dbReference>
<dbReference type="PANTHER" id="PTHR12304:SF4">
    <property type="entry name" value="URIDINE NUCLEOSIDASE"/>
    <property type="match status" value="1"/>
</dbReference>
<keyword evidence="5" id="KW-1185">Reference proteome</keyword>